<sequence>MEGKLDGRLKVVEGQLEAVEIVVEGMKAETTTLRQDSIAIRQDLQEVMRILGGQHNNQDEQSDGSQASVNANRRARREDEIGGREGEQLEGQFNWRKKVELPVFKGVDPLNWINWIN</sequence>
<dbReference type="AlphaFoldDB" id="A0AAQ3RKA2"/>
<evidence type="ECO:0000256" key="1">
    <source>
        <dbReference type="SAM" id="MobiDB-lite"/>
    </source>
</evidence>
<organism evidence="2 3">
    <name type="scientific">Vigna mungo</name>
    <name type="common">Black gram</name>
    <name type="synonym">Phaseolus mungo</name>
    <dbReference type="NCBI Taxonomy" id="3915"/>
    <lineage>
        <taxon>Eukaryota</taxon>
        <taxon>Viridiplantae</taxon>
        <taxon>Streptophyta</taxon>
        <taxon>Embryophyta</taxon>
        <taxon>Tracheophyta</taxon>
        <taxon>Spermatophyta</taxon>
        <taxon>Magnoliopsida</taxon>
        <taxon>eudicotyledons</taxon>
        <taxon>Gunneridae</taxon>
        <taxon>Pentapetalae</taxon>
        <taxon>rosids</taxon>
        <taxon>fabids</taxon>
        <taxon>Fabales</taxon>
        <taxon>Fabaceae</taxon>
        <taxon>Papilionoideae</taxon>
        <taxon>50 kb inversion clade</taxon>
        <taxon>NPAAA clade</taxon>
        <taxon>indigoferoid/millettioid clade</taxon>
        <taxon>Phaseoleae</taxon>
        <taxon>Vigna</taxon>
    </lineage>
</organism>
<keyword evidence="3" id="KW-1185">Reference proteome</keyword>
<dbReference type="EMBL" id="CP144692">
    <property type="protein sequence ID" value="WVY97241.1"/>
    <property type="molecule type" value="Genomic_DNA"/>
</dbReference>
<protein>
    <submittedName>
        <fullName evidence="2">Uncharacterized protein</fullName>
    </submittedName>
</protein>
<feature type="compositionally biased region" description="Basic and acidic residues" evidence="1">
    <location>
        <begin position="76"/>
        <end position="85"/>
    </location>
</feature>
<evidence type="ECO:0000313" key="2">
    <source>
        <dbReference type="EMBL" id="WVY97241.1"/>
    </source>
</evidence>
<evidence type="ECO:0000313" key="3">
    <source>
        <dbReference type="Proteomes" id="UP001374535"/>
    </source>
</evidence>
<gene>
    <name evidence="2" type="ORF">V8G54_029392</name>
</gene>
<name>A0AAQ3RKA2_VIGMU</name>
<feature type="region of interest" description="Disordered" evidence="1">
    <location>
        <begin position="51"/>
        <end position="85"/>
    </location>
</feature>
<proteinExistence type="predicted"/>
<accession>A0AAQ3RKA2</accession>
<dbReference type="Proteomes" id="UP001374535">
    <property type="component" value="Chromosome 9"/>
</dbReference>
<reference evidence="2 3" key="1">
    <citation type="journal article" date="2023" name="Life. Sci Alliance">
        <title>Evolutionary insights into 3D genome organization and epigenetic landscape of Vigna mungo.</title>
        <authorList>
            <person name="Junaid A."/>
            <person name="Singh B."/>
            <person name="Bhatia S."/>
        </authorList>
    </citation>
    <scope>NUCLEOTIDE SEQUENCE [LARGE SCALE GENOMIC DNA]</scope>
    <source>
        <strain evidence="2">Urdbean</strain>
    </source>
</reference>